<sequence>MLKPFLIKDLLDPALDQLSYDPHNASPAGRLLPTPTLGHTYDGIVEISRSEYDETILNLPEAKLHYFDEDDGETVTVGSSLELVQRLDEPAEISTLPANLAHDGLERAPIHVFDINKSSSTILKWRSFHARYSMLDTSVHPSSYSTLLSHQRKTRGICSPSELAHRPKLQIQTIVHENSSPCDLKSTSPFYASKQNLFSTDTDIGLPLTGLLEWEDQSLEHDIQEPGQFLSQHHPQTSACYQPPSLPQRASKSDRDGYTLTEREPKSQESPIEEQSQSFLAAFEAELSKVVMPDLSTETTKNEGARSAPAEAPSDSQAGVATEPDPKAHFAPRTAQLVGHTVQTLLSSLAQLTSELKSKFPEIERRLAVAQQQVPTQVETTVQDTLTTMTSHFSSLAKAVQDAATSTQAAATRSEPAGMRAAQADGLRGFALELSEMRKTLFTAFQSGFSSMSANESPSGKSRAVSGDPVEALNTQLPPQLHTADSSSHYGRNEGHILLIRGLDSTITSGMIKQLLLDHGFVASVAERHEGIAYIYFPSIYAATGALRALQDTAIAGRKLDVEYSQYSPGGDIPYKPSISMPHLTQPISRDDDLVASSQPDQPLDSSEQQQQQHSNVAADSLGVEGPSRMDDRSRIPLDIMPATEHTQTFHTSITSVPRTLTNLKSSGRTMTPRVQDGSSPKNFEKTPTGDDLSLHYPPLSSLLGHPPCTFGSVDRDMPTQTTVSPSQMRRPLDADSPRHIPLSISQLLSQGQANFAKASSLPPVPDKVPGSWPKYQEDITENNSSLSPFPLATTIQNSTNSLVHCSTRNETSSRPDASSSDCIDFGYLDNPTDEKMKIEACVAVLCDLGYNRDRMPISRLRVYVEAANYNVGEAIEMIEEDRKASEEQWATN</sequence>
<comment type="caution">
    <text evidence="1">The sequence shown here is derived from an EMBL/GenBank/DDBJ whole genome shotgun (WGS) entry which is preliminary data.</text>
</comment>
<evidence type="ECO:0000313" key="1">
    <source>
        <dbReference type="EMBL" id="KAI2386314.1"/>
    </source>
</evidence>
<proteinExistence type="predicted"/>
<dbReference type="EMBL" id="JALBCA010000049">
    <property type="protein sequence ID" value="KAI2386314.1"/>
    <property type="molecule type" value="Genomic_DNA"/>
</dbReference>
<reference evidence="1" key="1">
    <citation type="journal article" date="2022" name="bioRxiv">
        <title>Population genetic analysis of Ophidiomyces ophidiicola, the causative agent of snake fungal disease, indicates recent introductions to the USA.</title>
        <authorList>
            <person name="Ladner J.T."/>
            <person name="Palmer J.M."/>
            <person name="Ettinger C.L."/>
            <person name="Stajich J.E."/>
            <person name="Farrell T.M."/>
            <person name="Glorioso B.M."/>
            <person name="Lawson B."/>
            <person name="Price S.J."/>
            <person name="Stengle A.G."/>
            <person name="Grear D.A."/>
            <person name="Lorch J.M."/>
        </authorList>
    </citation>
    <scope>NUCLEOTIDE SEQUENCE</scope>
    <source>
        <strain evidence="1">NWHC 24266-5</strain>
    </source>
</reference>
<organism evidence="1">
    <name type="scientific">Ophidiomyces ophidiicola</name>
    <dbReference type="NCBI Taxonomy" id="1387563"/>
    <lineage>
        <taxon>Eukaryota</taxon>
        <taxon>Fungi</taxon>
        <taxon>Dikarya</taxon>
        <taxon>Ascomycota</taxon>
        <taxon>Pezizomycotina</taxon>
        <taxon>Eurotiomycetes</taxon>
        <taxon>Eurotiomycetidae</taxon>
        <taxon>Onygenales</taxon>
        <taxon>Onygenaceae</taxon>
        <taxon>Ophidiomyces</taxon>
    </lineage>
</organism>
<accession>A0ACB8UXV4</accession>
<gene>
    <name evidence="1" type="ORF">LOY88_003636</name>
</gene>
<name>A0ACB8UXV4_9EURO</name>
<protein>
    <submittedName>
        <fullName evidence="1">Uncharacterized protein</fullName>
    </submittedName>
</protein>